<dbReference type="GO" id="GO:0004536">
    <property type="term" value="F:DNA nuclease activity"/>
    <property type="evidence" value="ECO:0007669"/>
    <property type="project" value="InterPro"/>
</dbReference>
<keyword evidence="2" id="KW-0378">Hydrolase</keyword>
<dbReference type="PANTHER" id="PTHR46124:SF2">
    <property type="entry name" value="D-AMINOACYL-TRNA DEACYLASE"/>
    <property type="match status" value="1"/>
</dbReference>
<dbReference type="Gene3D" id="3.20.20.140">
    <property type="entry name" value="Metal-dependent hydrolases"/>
    <property type="match status" value="1"/>
</dbReference>
<dbReference type="GO" id="GO:0005829">
    <property type="term" value="C:cytosol"/>
    <property type="evidence" value="ECO:0007669"/>
    <property type="project" value="TreeGrafter"/>
</dbReference>
<dbReference type="AlphaFoldDB" id="A0A6J7D790"/>
<dbReference type="NCBIfam" id="TIGR00010">
    <property type="entry name" value="YchF/TatD family DNA exonuclease"/>
    <property type="match status" value="1"/>
</dbReference>
<evidence type="ECO:0000313" key="3">
    <source>
        <dbReference type="EMBL" id="CAB4864844.1"/>
    </source>
</evidence>
<dbReference type="SUPFAM" id="SSF51556">
    <property type="entry name" value="Metallo-dependent hydrolases"/>
    <property type="match status" value="1"/>
</dbReference>
<protein>
    <submittedName>
        <fullName evidence="3">Unannotated protein</fullName>
    </submittedName>
</protein>
<dbReference type="InterPro" id="IPR032466">
    <property type="entry name" value="Metal_Hydrolase"/>
</dbReference>
<dbReference type="GO" id="GO:0046872">
    <property type="term" value="F:metal ion binding"/>
    <property type="evidence" value="ECO:0007669"/>
    <property type="project" value="UniProtKB-KW"/>
</dbReference>
<dbReference type="GO" id="GO:0016788">
    <property type="term" value="F:hydrolase activity, acting on ester bonds"/>
    <property type="evidence" value="ECO:0007669"/>
    <property type="project" value="InterPro"/>
</dbReference>
<name>A0A6J7D790_9ZZZZ</name>
<sequence length="253" mass="27051">MNWTDNHCHLHDERIPGGTAAAVAAARAAGVTTMITVGCDFQTSAAAIAVAEAFDGVWATVGLHPHDAVNGVDTITMLFDHPKVVAVGECGLDYFYDHSPRGTQREAFVHQIRLAHQLELPLVIHTRDAWADTFEVLTTEGLPKQTIFHCFTGGPAEAQTCLDLGGFLSFSGIVTFKTAVDLQAAARLCPLERMLIETDSPYLAPVPHRGKPNQPGFVGFIGAHIAELRSDTPQSIAEATTAAACLAFPRLAP</sequence>
<dbReference type="PANTHER" id="PTHR46124">
    <property type="entry name" value="D-AMINOACYL-TRNA DEACYLASE"/>
    <property type="match status" value="1"/>
</dbReference>
<accession>A0A6J7D790</accession>
<proteinExistence type="predicted"/>
<dbReference type="FunFam" id="3.20.20.140:FF:000005">
    <property type="entry name" value="TatD family hydrolase"/>
    <property type="match status" value="1"/>
</dbReference>
<evidence type="ECO:0000256" key="2">
    <source>
        <dbReference type="ARBA" id="ARBA00022801"/>
    </source>
</evidence>
<evidence type="ECO:0000256" key="1">
    <source>
        <dbReference type="ARBA" id="ARBA00022723"/>
    </source>
</evidence>
<dbReference type="EMBL" id="CAFBLP010000008">
    <property type="protein sequence ID" value="CAB4864844.1"/>
    <property type="molecule type" value="Genomic_DNA"/>
</dbReference>
<dbReference type="CDD" id="cd01310">
    <property type="entry name" value="TatD_DNAse"/>
    <property type="match status" value="1"/>
</dbReference>
<organism evidence="3">
    <name type="scientific">freshwater metagenome</name>
    <dbReference type="NCBI Taxonomy" id="449393"/>
    <lineage>
        <taxon>unclassified sequences</taxon>
        <taxon>metagenomes</taxon>
        <taxon>ecological metagenomes</taxon>
    </lineage>
</organism>
<dbReference type="InterPro" id="IPR001130">
    <property type="entry name" value="TatD-like"/>
</dbReference>
<keyword evidence="1" id="KW-0479">Metal-binding</keyword>
<dbReference type="PIRSF" id="PIRSF005902">
    <property type="entry name" value="DNase_TatD"/>
    <property type="match status" value="1"/>
</dbReference>
<dbReference type="Pfam" id="PF01026">
    <property type="entry name" value="TatD_DNase"/>
    <property type="match status" value="1"/>
</dbReference>
<reference evidence="3" key="1">
    <citation type="submission" date="2020-05" db="EMBL/GenBank/DDBJ databases">
        <authorList>
            <person name="Chiriac C."/>
            <person name="Salcher M."/>
            <person name="Ghai R."/>
            <person name="Kavagutti S V."/>
        </authorList>
    </citation>
    <scope>NUCLEOTIDE SEQUENCE</scope>
</reference>
<dbReference type="InterPro" id="IPR015991">
    <property type="entry name" value="TatD/YcfH-like"/>
</dbReference>
<gene>
    <name evidence="3" type="ORF">UFOPK3376_00477</name>
</gene>